<feature type="transmembrane region" description="Helical" evidence="6">
    <location>
        <begin position="51"/>
        <end position="73"/>
    </location>
</feature>
<keyword evidence="3 6" id="KW-0812">Transmembrane</keyword>
<accession>T0S6W5</accession>
<evidence type="ECO:0000256" key="6">
    <source>
        <dbReference type="SAM" id="Phobius"/>
    </source>
</evidence>
<dbReference type="PROSITE" id="PS00421">
    <property type="entry name" value="TM4_1"/>
    <property type="match status" value="1"/>
</dbReference>
<dbReference type="RefSeq" id="XP_008605782.1">
    <property type="nucleotide sequence ID" value="XM_008607560.1"/>
</dbReference>
<feature type="transmembrane region" description="Helical" evidence="6">
    <location>
        <begin position="12"/>
        <end position="31"/>
    </location>
</feature>
<dbReference type="EMBL" id="JH767135">
    <property type="protein sequence ID" value="EQC40938.1"/>
    <property type="molecule type" value="Genomic_DNA"/>
</dbReference>
<organism evidence="7 8">
    <name type="scientific">Saprolegnia diclina (strain VS20)</name>
    <dbReference type="NCBI Taxonomy" id="1156394"/>
    <lineage>
        <taxon>Eukaryota</taxon>
        <taxon>Sar</taxon>
        <taxon>Stramenopiles</taxon>
        <taxon>Oomycota</taxon>
        <taxon>Saprolegniomycetes</taxon>
        <taxon>Saprolegniales</taxon>
        <taxon>Saprolegniaceae</taxon>
        <taxon>Saprolegnia</taxon>
    </lineage>
</organism>
<evidence type="ECO:0000256" key="2">
    <source>
        <dbReference type="ARBA" id="ARBA00006840"/>
    </source>
</evidence>
<dbReference type="OrthoDB" id="432835at2759"/>
<dbReference type="GO" id="GO:0016020">
    <property type="term" value="C:membrane"/>
    <property type="evidence" value="ECO:0007669"/>
    <property type="project" value="UniProtKB-SubCell"/>
</dbReference>
<dbReference type="Proteomes" id="UP000030762">
    <property type="component" value="Unassembled WGS sequence"/>
</dbReference>
<evidence type="ECO:0000256" key="1">
    <source>
        <dbReference type="ARBA" id="ARBA00004141"/>
    </source>
</evidence>
<dbReference type="InterPro" id="IPR018503">
    <property type="entry name" value="Tetraspanin_CS"/>
</dbReference>
<comment type="subcellular location">
    <subcellularLocation>
        <location evidence="1">Membrane</location>
        <topology evidence="1">Multi-pass membrane protein</topology>
    </subcellularLocation>
</comment>
<keyword evidence="8" id="KW-1185">Reference proteome</keyword>
<comment type="similarity">
    <text evidence="2">Belongs to the tetraspanin (TM4SF) family.</text>
</comment>
<keyword evidence="5 6" id="KW-0472">Membrane</keyword>
<proteinExistence type="inferred from homology"/>
<evidence type="ECO:0000313" key="8">
    <source>
        <dbReference type="Proteomes" id="UP000030762"/>
    </source>
</evidence>
<keyword evidence="4 6" id="KW-1133">Transmembrane helix</keyword>
<dbReference type="InterPro" id="IPR018499">
    <property type="entry name" value="Tetraspanin/Peripherin"/>
</dbReference>
<dbReference type="PRINTS" id="PR00259">
    <property type="entry name" value="TMFOUR"/>
</dbReference>
<reference evidence="7 8" key="1">
    <citation type="submission" date="2012-04" db="EMBL/GenBank/DDBJ databases">
        <title>The Genome Sequence of Saprolegnia declina VS20.</title>
        <authorList>
            <consortium name="The Broad Institute Genome Sequencing Platform"/>
            <person name="Russ C."/>
            <person name="Nusbaum C."/>
            <person name="Tyler B."/>
            <person name="van West P."/>
            <person name="Dieguez-Uribeondo J."/>
            <person name="de Bruijn I."/>
            <person name="Tripathy S."/>
            <person name="Jiang R."/>
            <person name="Young S.K."/>
            <person name="Zeng Q."/>
            <person name="Gargeya S."/>
            <person name="Fitzgerald M."/>
            <person name="Haas B."/>
            <person name="Abouelleil A."/>
            <person name="Alvarado L."/>
            <person name="Arachchi H.M."/>
            <person name="Berlin A."/>
            <person name="Chapman S.B."/>
            <person name="Goldberg J."/>
            <person name="Griggs A."/>
            <person name="Gujja S."/>
            <person name="Hansen M."/>
            <person name="Howarth C."/>
            <person name="Imamovic A."/>
            <person name="Larimer J."/>
            <person name="McCowen C."/>
            <person name="Montmayeur A."/>
            <person name="Murphy C."/>
            <person name="Neiman D."/>
            <person name="Pearson M."/>
            <person name="Priest M."/>
            <person name="Roberts A."/>
            <person name="Saif S."/>
            <person name="Shea T."/>
            <person name="Sisk P."/>
            <person name="Sykes S."/>
            <person name="Wortman J."/>
            <person name="Nusbaum C."/>
            <person name="Birren B."/>
        </authorList>
    </citation>
    <scope>NUCLEOTIDE SEQUENCE [LARGE SCALE GENOMIC DNA]</scope>
    <source>
        <strain evidence="7 8">VS20</strain>
    </source>
</reference>
<protein>
    <submittedName>
        <fullName evidence="7">Uncharacterized protein</fullName>
    </submittedName>
</protein>
<dbReference type="PANTHER" id="PTHR19282">
    <property type="entry name" value="TETRASPANIN"/>
    <property type="match status" value="1"/>
</dbReference>
<dbReference type="AlphaFoldDB" id="T0S6W5"/>
<feature type="transmembrane region" description="Helical" evidence="6">
    <location>
        <begin position="80"/>
        <end position="103"/>
    </location>
</feature>
<sequence>MCTDISKVTLIVLNFAFLVAGALLIYVGAATSSSWSTIYESASNGSTSATFSLLIAFGVLVVLIAFMGLIGAIKRQKCLLYTYAFFVFVALALFVLITITGFAGRRGLGRRGF</sequence>
<dbReference type="VEuPathDB" id="FungiDB:SDRG_02001"/>
<dbReference type="InParanoid" id="T0S6W5"/>
<gene>
    <name evidence="7" type="ORF">SDRG_02001</name>
</gene>
<evidence type="ECO:0000256" key="4">
    <source>
        <dbReference type="ARBA" id="ARBA00022989"/>
    </source>
</evidence>
<evidence type="ECO:0000313" key="7">
    <source>
        <dbReference type="EMBL" id="EQC40938.1"/>
    </source>
</evidence>
<dbReference type="GeneID" id="19942728"/>
<dbReference type="STRING" id="1156394.T0S6W5"/>
<evidence type="ECO:0000256" key="3">
    <source>
        <dbReference type="ARBA" id="ARBA00022692"/>
    </source>
</evidence>
<dbReference type="Pfam" id="PF00335">
    <property type="entry name" value="Tetraspanin"/>
    <property type="match status" value="1"/>
</dbReference>
<name>T0S6W5_SAPDV</name>
<evidence type="ECO:0000256" key="5">
    <source>
        <dbReference type="ARBA" id="ARBA00023136"/>
    </source>
</evidence>